<keyword evidence="2" id="KW-1185">Reference proteome</keyword>
<name>A0A0N4WTG9_HAEPC</name>
<reference evidence="3" key="1">
    <citation type="submission" date="2017-02" db="UniProtKB">
        <authorList>
            <consortium name="WormBaseParasite"/>
        </authorList>
    </citation>
    <scope>IDENTIFICATION</scope>
</reference>
<dbReference type="STRING" id="6290.A0A0N4WTG9"/>
<reference evidence="1 2" key="2">
    <citation type="submission" date="2018-11" db="EMBL/GenBank/DDBJ databases">
        <authorList>
            <consortium name="Pathogen Informatics"/>
        </authorList>
    </citation>
    <scope>NUCLEOTIDE SEQUENCE [LARGE SCALE GENOMIC DNA]</scope>
    <source>
        <strain evidence="1 2">MHpl1</strain>
    </source>
</reference>
<dbReference type="EMBL" id="UZAF01018740">
    <property type="protein sequence ID" value="VDO54507.1"/>
    <property type="molecule type" value="Genomic_DNA"/>
</dbReference>
<organism evidence="3">
    <name type="scientific">Haemonchus placei</name>
    <name type="common">Barber's pole worm</name>
    <dbReference type="NCBI Taxonomy" id="6290"/>
    <lineage>
        <taxon>Eukaryota</taxon>
        <taxon>Metazoa</taxon>
        <taxon>Ecdysozoa</taxon>
        <taxon>Nematoda</taxon>
        <taxon>Chromadorea</taxon>
        <taxon>Rhabditida</taxon>
        <taxon>Rhabditina</taxon>
        <taxon>Rhabditomorpha</taxon>
        <taxon>Strongyloidea</taxon>
        <taxon>Trichostrongylidae</taxon>
        <taxon>Haemonchus</taxon>
    </lineage>
</organism>
<gene>
    <name evidence="1" type="ORF">HPLM_LOCUS14877</name>
</gene>
<dbReference type="OrthoDB" id="10259112at2759"/>
<protein>
    <submittedName>
        <fullName evidence="3">DUF2470 domain-containing protein</fullName>
    </submittedName>
</protein>
<evidence type="ECO:0000313" key="3">
    <source>
        <dbReference type="WBParaSite" id="HPLM_0001488501-mRNA-1"/>
    </source>
</evidence>
<evidence type="ECO:0000313" key="2">
    <source>
        <dbReference type="Proteomes" id="UP000268014"/>
    </source>
</evidence>
<dbReference type="WBParaSite" id="HPLM_0001488501-mRNA-1">
    <property type="protein sequence ID" value="HPLM_0001488501-mRNA-1"/>
    <property type="gene ID" value="HPLM_0001488501"/>
</dbReference>
<sequence length="170" mass="19399">MTAAAFKTHDQAAEVFRGILEVNKEHLLFALSVCISQFKPPVPPDLVKVHFIELGNPTLIQREANRAEELVSEVTQDYNRPVEFRTKEGPTHHAIGNVKCPCEHTEEIMDFNSYLVVIEVRKSPDGTIYQNEEGCAYRRRYGSNKMIILNDIVALMSKTPVPRYLEHMLC</sequence>
<proteinExistence type="predicted"/>
<evidence type="ECO:0000313" key="1">
    <source>
        <dbReference type="EMBL" id="VDO54507.1"/>
    </source>
</evidence>
<dbReference type="AlphaFoldDB" id="A0A0N4WTG9"/>
<accession>A0A0N4WTG9</accession>
<dbReference type="Proteomes" id="UP000268014">
    <property type="component" value="Unassembled WGS sequence"/>
</dbReference>